<keyword evidence="4" id="KW-1185">Reference proteome</keyword>
<dbReference type="GO" id="GO:0005677">
    <property type="term" value="C:chromatin silencing complex"/>
    <property type="evidence" value="ECO:0007669"/>
    <property type="project" value="TreeGrafter"/>
</dbReference>
<feature type="domain" description="BAH" evidence="2">
    <location>
        <begin position="312"/>
        <end position="429"/>
    </location>
</feature>
<proteinExistence type="predicted"/>
<dbReference type="InterPro" id="IPR001025">
    <property type="entry name" value="BAH_dom"/>
</dbReference>
<accession>A0A1D1VIP4</accession>
<feature type="region of interest" description="Disordered" evidence="1">
    <location>
        <begin position="1"/>
        <end position="23"/>
    </location>
</feature>
<dbReference type="OrthoDB" id="1922186at2759"/>
<comment type="caution">
    <text evidence="3">The sequence shown here is derived from an EMBL/GenBank/DDBJ whole genome shotgun (WGS) entry which is preliminary data.</text>
</comment>
<dbReference type="GO" id="GO:0031507">
    <property type="term" value="P:heterochromatin formation"/>
    <property type="evidence" value="ECO:0007669"/>
    <property type="project" value="TreeGrafter"/>
</dbReference>
<feature type="region of interest" description="Disordered" evidence="1">
    <location>
        <begin position="39"/>
        <end position="261"/>
    </location>
</feature>
<dbReference type="EMBL" id="BDGG01000004">
    <property type="protein sequence ID" value="GAU98348.1"/>
    <property type="molecule type" value="Genomic_DNA"/>
</dbReference>
<gene>
    <name evidence="3" type="primary">RvY_09506-1</name>
    <name evidence="3" type="synonym">RvY_09506.1</name>
    <name evidence="3" type="ORF">RvY_09506</name>
</gene>
<dbReference type="GO" id="GO:0045892">
    <property type="term" value="P:negative regulation of DNA-templated transcription"/>
    <property type="evidence" value="ECO:0007669"/>
    <property type="project" value="TreeGrafter"/>
</dbReference>
<dbReference type="InterPro" id="IPR043151">
    <property type="entry name" value="BAH_sf"/>
</dbReference>
<evidence type="ECO:0000256" key="1">
    <source>
        <dbReference type="SAM" id="MobiDB-lite"/>
    </source>
</evidence>
<feature type="compositionally biased region" description="Polar residues" evidence="1">
    <location>
        <begin position="46"/>
        <end position="58"/>
    </location>
</feature>
<dbReference type="InterPro" id="IPR053032">
    <property type="entry name" value="BAH_domain-containing"/>
</dbReference>
<dbReference type="SMART" id="SM00439">
    <property type="entry name" value="BAH"/>
    <property type="match status" value="1"/>
</dbReference>
<evidence type="ECO:0000313" key="3">
    <source>
        <dbReference type="EMBL" id="GAU98348.1"/>
    </source>
</evidence>
<feature type="compositionally biased region" description="Low complexity" evidence="1">
    <location>
        <begin position="123"/>
        <end position="144"/>
    </location>
</feature>
<feature type="compositionally biased region" description="Polar residues" evidence="1">
    <location>
        <begin position="153"/>
        <end position="162"/>
    </location>
</feature>
<evidence type="ECO:0000313" key="4">
    <source>
        <dbReference type="Proteomes" id="UP000186922"/>
    </source>
</evidence>
<dbReference type="Pfam" id="PF01426">
    <property type="entry name" value="BAH"/>
    <property type="match status" value="1"/>
</dbReference>
<protein>
    <recommendedName>
        <fullName evidence="2">BAH domain-containing protein</fullName>
    </recommendedName>
</protein>
<evidence type="ECO:0000259" key="2">
    <source>
        <dbReference type="PROSITE" id="PS51038"/>
    </source>
</evidence>
<dbReference type="GO" id="GO:0003682">
    <property type="term" value="F:chromatin binding"/>
    <property type="evidence" value="ECO:0007669"/>
    <property type="project" value="InterPro"/>
</dbReference>
<dbReference type="Proteomes" id="UP000186922">
    <property type="component" value="Unassembled WGS sequence"/>
</dbReference>
<dbReference type="PROSITE" id="PS51038">
    <property type="entry name" value="BAH"/>
    <property type="match status" value="1"/>
</dbReference>
<name>A0A1D1VIP4_RAMVA</name>
<dbReference type="AlphaFoldDB" id="A0A1D1VIP4"/>
<dbReference type="PANTHER" id="PTHR46576">
    <property type="entry name" value="BROMO ADJACENT HOMOLOGY DOMAIN-CONTAINING 1 PROTEIN"/>
    <property type="match status" value="1"/>
</dbReference>
<organism evidence="3 4">
    <name type="scientific">Ramazzottius varieornatus</name>
    <name type="common">Water bear</name>
    <name type="synonym">Tardigrade</name>
    <dbReference type="NCBI Taxonomy" id="947166"/>
    <lineage>
        <taxon>Eukaryota</taxon>
        <taxon>Metazoa</taxon>
        <taxon>Ecdysozoa</taxon>
        <taxon>Tardigrada</taxon>
        <taxon>Eutardigrada</taxon>
        <taxon>Parachela</taxon>
        <taxon>Hypsibioidea</taxon>
        <taxon>Ramazzottiidae</taxon>
        <taxon>Ramazzottius</taxon>
    </lineage>
</organism>
<dbReference type="STRING" id="947166.A0A1D1VIP4"/>
<dbReference type="PANTHER" id="PTHR46576:SF1">
    <property type="entry name" value="BROMO ADJACENT HOMOLOGY DOMAIN-CONTAINING 1 PROTEIN"/>
    <property type="match status" value="1"/>
</dbReference>
<dbReference type="GO" id="GO:0000976">
    <property type="term" value="F:transcription cis-regulatory region binding"/>
    <property type="evidence" value="ECO:0007669"/>
    <property type="project" value="TreeGrafter"/>
</dbReference>
<reference evidence="3 4" key="1">
    <citation type="journal article" date="2016" name="Nat. Commun.">
        <title>Extremotolerant tardigrade genome and improved radiotolerance of human cultured cells by tardigrade-unique protein.</title>
        <authorList>
            <person name="Hashimoto T."/>
            <person name="Horikawa D.D."/>
            <person name="Saito Y."/>
            <person name="Kuwahara H."/>
            <person name="Kozuka-Hata H."/>
            <person name="Shin-I T."/>
            <person name="Minakuchi Y."/>
            <person name="Ohishi K."/>
            <person name="Motoyama A."/>
            <person name="Aizu T."/>
            <person name="Enomoto A."/>
            <person name="Kondo K."/>
            <person name="Tanaka S."/>
            <person name="Hara Y."/>
            <person name="Koshikawa S."/>
            <person name="Sagara H."/>
            <person name="Miura T."/>
            <person name="Yokobori S."/>
            <person name="Miyagawa K."/>
            <person name="Suzuki Y."/>
            <person name="Kubo T."/>
            <person name="Oyama M."/>
            <person name="Kohara Y."/>
            <person name="Fujiyama A."/>
            <person name="Arakawa K."/>
            <person name="Katayama T."/>
            <person name="Toyoda A."/>
            <person name="Kunieda T."/>
        </authorList>
    </citation>
    <scope>NUCLEOTIDE SEQUENCE [LARGE SCALE GENOMIC DNA]</scope>
    <source>
        <strain evidence="3 4">YOKOZUNA-1</strain>
    </source>
</reference>
<dbReference type="Gene3D" id="2.30.30.490">
    <property type="match status" value="1"/>
</dbReference>
<feature type="compositionally biased region" description="Polar residues" evidence="1">
    <location>
        <begin position="68"/>
        <end position="89"/>
    </location>
</feature>
<feature type="compositionally biased region" description="Low complexity" evidence="1">
    <location>
        <begin position="249"/>
        <end position="261"/>
    </location>
</feature>
<sequence length="474" mass="52756">MSVTGMSIKRKKTSDRVSDPVEETIEEVVVRSVTEASGHVAHSTAVMPSSSAQSQRQITGPPRRKGKSSNGGTSQPTNGTNPPTRTSSIDFPLNGKAKTTEKSPPRTTTTAAKSPVSANKRLTTSADSAPSSSSSLTSHGKASSISAVAHPLTNGSGTLTNGKSRKRTISEPASPVGTTKKAAKKPKVEEKPSSSCPTLSVVHPQQRRSPHATLPTKPPTDKLSGLLAKRKKRSHEEVLLLDDPPQRPPTQTNPRPRPANTAHKLEKLMRKKEANSPWTWKGKPFTKLLYSAEEKRNIERSCHHAIKHTDGEVIKVGDCVLLRAAKGQQKPHIGKIACFWDSERGEMMMTIFWYWRPEEVPEKFRVPHGEMEVFVSSLRDDNFVSCIEEKCFVLTLHQYARFKAASKDYDTVYHRPLEAFVPELVSSINLKESLPASNIDEQIVYFANLGFEAKSNRFWRYYFRSNRLRKYYLD</sequence>